<dbReference type="AlphaFoldDB" id="A0A9Y2INR2"/>
<organism evidence="2 3">
    <name type="scientific">Amycolatopsis carbonis</name>
    <dbReference type="NCBI Taxonomy" id="715471"/>
    <lineage>
        <taxon>Bacteria</taxon>
        <taxon>Bacillati</taxon>
        <taxon>Actinomycetota</taxon>
        <taxon>Actinomycetes</taxon>
        <taxon>Pseudonocardiales</taxon>
        <taxon>Pseudonocardiaceae</taxon>
        <taxon>Amycolatopsis</taxon>
    </lineage>
</organism>
<dbReference type="KEGG" id="acab:QRX50_23425"/>
<evidence type="ECO:0000256" key="1">
    <source>
        <dbReference type="SAM" id="MobiDB-lite"/>
    </source>
</evidence>
<accession>A0A9Y2INR2</accession>
<feature type="compositionally biased region" description="Basic and acidic residues" evidence="1">
    <location>
        <begin position="8"/>
        <end position="32"/>
    </location>
</feature>
<gene>
    <name evidence="2" type="ORF">QRX50_23425</name>
</gene>
<dbReference type="EMBL" id="CP127294">
    <property type="protein sequence ID" value="WIX83497.1"/>
    <property type="molecule type" value="Genomic_DNA"/>
</dbReference>
<feature type="region of interest" description="Disordered" evidence="1">
    <location>
        <begin position="1"/>
        <end position="103"/>
    </location>
</feature>
<dbReference type="Proteomes" id="UP001236014">
    <property type="component" value="Chromosome"/>
</dbReference>
<evidence type="ECO:0000313" key="2">
    <source>
        <dbReference type="EMBL" id="WIX83497.1"/>
    </source>
</evidence>
<feature type="compositionally biased region" description="Basic and acidic residues" evidence="1">
    <location>
        <begin position="40"/>
        <end position="70"/>
    </location>
</feature>
<dbReference type="Gene3D" id="3.10.180.10">
    <property type="entry name" value="2,3-Dihydroxybiphenyl 1,2-Dioxygenase, domain 1"/>
    <property type="match status" value="1"/>
</dbReference>
<dbReference type="SUPFAM" id="SSF54593">
    <property type="entry name" value="Glyoxalase/Bleomycin resistance protein/Dihydroxybiphenyl dioxygenase"/>
    <property type="match status" value="1"/>
</dbReference>
<dbReference type="RefSeq" id="WP_285974046.1">
    <property type="nucleotide sequence ID" value="NZ_CP127294.1"/>
</dbReference>
<keyword evidence="3" id="KW-1185">Reference proteome</keyword>
<protein>
    <submittedName>
        <fullName evidence="2">Uncharacterized protein</fullName>
    </submittedName>
</protein>
<reference evidence="2 3" key="1">
    <citation type="submission" date="2023-06" db="EMBL/GenBank/DDBJ databases">
        <authorList>
            <person name="Oyuntsetseg B."/>
            <person name="Kim S.B."/>
        </authorList>
    </citation>
    <scope>NUCLEOTIDE SEQUENCE [LARGE SCALE GENOMIC DNA]</scope>
    <source>
        <strain evidence="2 3">2-15</strain>
    </source>
</reference>
<name>A0A9Y2INR2_9PSEU</name>
<dbReference type="InterPro" id="IPR029068">
    <property type="entry name" value="Glyas_Bleomycin-R_OHBP_Dase"/>
</dbReference>
<sequence length="168" mass="18726">MSAGKLEILAHEDRAREHRNADKNGTRRREADGAVAEQPKGNERFTRPGFHEHGQEREQNRAHQHDDGLSRHPRILADPNPAAVDRQPQCALAQGHRDQRERDDRVEVLAARRRNATLRALDLDAAIDAFTSRGGELVSPVAQAAGGRRVHLKDRDGNLFECFEPGAA</sequence>
<evidence type="ECO:0000313" key="3">
    <source>
        <dbReference type="Proteomes" id="UP001236014"/>
    </source>
</evidence>
<proteinExistence type="predicted"/>